<gene>
    <name evidence="1" type="ORF">Ade02nite_23530</name>
</gene>
<organism evidence="1 2">
    <name type="scientific">Paractinoplanes deccanensis</name>
    <dbReference type="NCBI Taxonomy" id="113561"/>
    <lineage>
        <taxon>Bacteria</taxon>
        <taxon>Bacillati</taxon>
        <taxon>Actinomycetota</taxon>
        <taxon>Actinomycetes</taxon>
        <taxon>Micromonosporales</taxon>
        <taxon>Micromonosporaceae</taxon>
        <taxon>Paractinoplanes</taxon>
    </lineage>
</organism>
<comment type="caution">
    <text evidence="1">The sequence shown here is derived from an EMBL/GenBank/DDBJ whole genome shotgun (WGS) entry which is preliminary data.</text>
</comment>
<dbReference type="InterPro" id="IPR036390">
    <property type="entry name" value="WH_DNA-bd_sf"/>
</dbReference>
<dbReference type="Gene3D" id="1.10.10.10">
    <property type="entry name" value="Winged helix-like DNA-binding domain superfamily/Winged helix DNA-binding domain"/>
    <property type="match status" value="1"/>
</dbReference>
<proteinExistence type="predicted"/>
<accession>A0ABQ3Y155</accession>
<dbReference type="RefSeq" id="WP_203761619.1">
    <property type="nucleotide sequence ID" value="NZ_BAAABO010000027.1"/>
</dbReference>
<keyword evidence="2" id="KW-1185">Reference proteome</keyword>
<protein>
    <recommendedName>
        <fullName evidence="3">Transcriptional regulator</fullName>
    </recommendedName>
</protein>
<sequence>MNSYNRNERTLTLLGRRGAYELLLALSVRDGSAAFSELEKEAPQVMPLLRALITEGFVTSAGPGTLDLEPGAELRFSLTAKGQAVTAHLVRIQQWLAERPPQPHIGRLH</sequence>
<evidence type="ECO:0008006" key="3">
    <source>
        <dbReference type="Google" id="ProtNLM"/>
    </source>
</evidence>
<dbReference type="SUPFAM" id="SSF46785">
    <property type="entry name" value="Winged helix' DNA-binding domain"/>
    <property type="match status" value="1"/>
</dbReference>
<name>A0ABQ3Y155_9ACTN</name>
<dbReference type="Proteomes" id="UP000609879">
    <property type="component" value="Unassembled WGS sequence"/>
</dbReference>
<dbReference type="EMBL" id="BOMI01000037">
    <property type="protein sequence ID" value="GID73712.1"/>
    <property type="molecule type" value="Genomic_DNA"/>
</dbReference>
<evidence type="ECO:0000313" key="1">
    <source>
        <dbReference type="EMBL" id="GID73712.1"/>
    </source>
</evidence>
<evidence type="ECO:0000313" key="2">
    <source>
        <dbReference type="Proteomes" id="UP000609879"/>
    </source>
</evidence>
<reference evidence="1 2" key="1">
    <citation type="submission" date="2021-01" db="EMBL/GenBank/DDBJ databases">
        <title>Whole genome shotgun sequence of Actinoplanes deccanensis NBRC 13994.</title>
        <authorList>
            <person name="Komaki H."/>
            <person name="Tamura T."/>
        </authorList>
    </citation>
    <scope>NUCLEOTIDE SEQUENCE [LARGE SCALE GENOMIC DNA]</scope>
    <source>
        <strain evidence="1 2">NBRC 13994</strain>
    </source>
</reference>
<dbReference type="InterPro" id="IPR036388">
    <property type="entry name" value="WH-like_DNA-bd_sf"/>
</dbReference>